<name>A0AAF0WHQ7_DAUCS</name>
<proteinExistence type="predicted"/>
<evidence type="ECO:0000313" key="3">
    <source>
        <dbReference type="EMBL" id="WOG89772.1"/>
    </source>
</evidence>
<dbReference type="PANTHER" id="PTHR36380:SF1">
    <property type="entry name" value="OS01G0755100 PROTEIN"/>
    <property type="match status" value="1"/>
</dbReference>
<feature type="region of interest" description="Disordered" evidence="2">
    <location>
        <begin position="301"/>
        <end position="342"/>
    </location>
</feature>
<dbReference type="AlphaFoldDB" id="A0AAF0WHQ7"/>
<dbReference type="PANTHER" id="PTHR36380">
    <property type="entry name" value="BNAA03G58330D PROTEIN"/>
    <property type="match status" value="1"/>
</dbReference>
<feature type="coiled-coil region" evidence="1">
    <location>
        <begin position="636"/>
        <end position="663"/>
    </location>
</feature>
<feature type="compositionally biased region" description="Polar residues" evidence="2">
    <location>
        <begin position="301"/>
        <end position="316"/>
    </location>
</feature>
<reference evidence="3" key="2">
    <citation type="submission" date="2022-03" db="EMBL/GenBank/DDBJ databases">
        <title>Draft title - Genomic analysis of global carrot germplasm unveils the trajectory of domestication and the origin of high carotenoid orange carrot.</title>
        <authorList>
            <person name="Iorizzo M."/>
            <person name="Ellison S."/>
            <person name="Senalik D."/>
            <person name="Macko-Podgorni A."/>
            <person name="Grzebelus D."/>
            <person name="Bostan H."/>
            <person name="Rolling W."/>
            <person name="Curaba J."/>
            <person name="Simon P."/>
        </authorList>
    </citation>
    <scope>NUCLEOTIDE SEQUENCE</scope>
    <source>
        <tissue evidence="3">Leaf</tissue>
    </source>
</reference>
<dbReference type="EMBL" id="CP093344">
    <property type="protein sequence ID" value="WOG89772.1"/>
    <property type="molecule type" value="Genomic_DNA"/>
</dbReference>
<feature type="compositionally biased region" description="Polar residues" evidence="2">
    <location>
        <begin position="333"/>
        <end position="342"/>
    </location>
</feature>
<feature type="region of interest" description="Disordered" evidence="2">
    <location>
        <begin position="70"/>
        <end position="91"/>
    </location>
</feature>
<feature type="compositionally biased region" description="Polar residues" evidence="2">
    <location>
        <begin position="194"/>
        <end position="212"/>
    </location>
</feature>
<sequence length="702" mass="78318">MGIGKDFLTSWKSMSVTEDDPMDFALSKVTKGNKNAFGFDNLDVDFNLDNDFGKISSFSIDIPDLDVSSPVKKSAKPTEKSKEVSMDEKIQGKSNRSTFQFDFDEFDDSSFGPSLMKKAKKTNANRDAKLSLSPSGSLGLNETIAASEGETTPKLNSQCCAEPDSQSKEKLQTRLVEVHTPSNSEFSKVQATNVGATTSPQKKKFNSTQETFQENRPKERIGCIELYAKDKCRNSPVQFVSENSSTYQTGSSSQDEFGCLAGKERTNSGREQSLCHDKTDIGIDCGDSQIGKLAVDLAGSQSNDGVNTQFSGNNSVRVEDKYNGEPGQDDSQYEQTSTSASKQVLLEKEADVDTMDMTLELVTRSNRLDNQMPCTMEQLCKSGREMLEAKSATEIFRSKYFRELDEAKSQLQHSTLCGTKIATFDRKGTETVQLSCTVDDYNCKLKISMHIIFFYSLRSATMGDKAMPDKASLHNISSELLCKGALKWFGRHLHRGRPNSYDTKRFLTSTSRLLDMDVAKGGLVLKGSENSVKDLNTFRKSQTIHPPSKSTLQKNTKLVTNLRQGADLKENAEPRMAHHAEIREQATLSPTLKRKNIELSEKLVLNNFKSSCKHFTQKVDMKEEDTPLQIDSDTNVENADACAKELENLVDMLKKKHEEAKEILVRAVVNNNKLLMLNHSIYEEKISYMISPIKFGALWLSK</sequence>
<reference evidence="3" key="1">
    <citation type="journal article" date="2016" name="Nat. Genet.">
        <title>A high-quality carrot genome assembly provides new insights into carotenoid accumulation and asterid genome evolution.</title>
        <authorList>
            <person name="Iorizzo M."/>
            <person name="Ellison S."/>
            <person name="Senalik D."/>
            <person name="Zeng P."/>
            <person name="Satapoomin P."/>
            <person name="Huang J."/>
            <person name="Bowman M."/>
            <person name="Iovene M."/>
            <person name="Sanseverino W."/>
            <person name="Cavagnaro P."/>
            <person name="Yildiz M."/>
            <person name="Macko-Podgorni A."/>
            <person name="Moranska E."/>
            <person name="Grzebelus E."/>
            <person name="Grzebelus D."/>
            <person name="Ashrafi H."/>
            <person name="Zheng Z."/>
            <person name="Cheng S."/>
            <person name="Spooner D."/>
            <person name="Van Deynze A."/>
            <person name="Simon P."/>
        </authorList>
    </citation>
    <scope>NUCLEOTIDE SEQUENCE</scope>
    <source>
        <tissue evidence="3">Leaf</tissue>
    </source>
</reference>
<gene>
    <name evidence="3" type="ORF">DCAR_0209011</name>
</gene>
<dbReference type="InterPro" id="IPR038777">
    <property type="entry name" value="At4g18490-like"/>
</dbReference>
<accession>A0AAF0WHQ7</accession>
<evidence type="ECO:0000256" key="2">
    <source>
        <dbReference type="SAM" id="MobiDB-lite"/>
    </source>
</evidence>
<keyword evidence="4" id="KW-1185">Reference proteome</keyword>
<evidence type="ECO:0000256" key="1">
    <source>
        <dbReference type="SAM" id="Coils"/>
    </source>
</evidence>
<keyword evidence="1" id="KW-0175">Coiled coil</keyword>
<evidence type="ECO:0000313" key="4">
    <source>
        <dbReference type="Proteomes" id="UP000077755"/>
    </source>
</evidence>
<protein>
    <submittedName>
        <fullName evidence="3">Uncharacterized protein</fullName>
    </submittedName>
</protein>
<feature type="region of interest" description="Disordered" evidence="2">
    <location>
        <begin position="194"/>
        <end position="214"/>
    </location>
</feature>
<dbReference type="Proteomes" id="UP000077755">
    <property type="component" value="Chromosome 2"/>
</dbReference>
<feature type="compositionally biased region" description="Basic and acidic residues" evidence="2">
    <location>
        <begin position="76"/>
        <end position="91"/>
    </location>
</feature>
<organism evidence="3 4">
    <name type="scientific">Daucus carota subsp. sativus</name>
    <name type="common">Carrot</name>
    <dbReference type="NCBI Taxonomy" id="79200"/>
    <lineage>
        <taxon>Eukaryota</taxon>
        <taxon>Viridiplantae</taxon>
        <taxon>Streptophyta</taxon>
        <taxon>Embryophyta</taxon>
        <taxon>Tracheophyta</taxon>
        <taxon>Spermatophyta</taxon>
        <taxon>Magnoliopsida</taxon>
        <taxon>eudicotyledons</taxon>
        <taxon>Gunneridae</taxon>
        <taxon>Pentapetalae</taxon>
        <taxon>asterids</taxon>
        <taxon>campanulids</taxon>
        <taxon>Apiales</taxon>
        <taxon>Apiaceae</taxon>
        <taxon>Apioideae</taxon>
        <taxon>Scandiceae</taxon>
        <taxon>Daucinae</taxon>
        <taxon>Daucus</taxon>
        <taxon>Daucus sect. Daucus</taxon>
    </lineage>
</organism>